<protein>
    <recommendedName>
        <fullName evidence="4">Secreted protein</fullName>
    </recommendedName>
</protein>
<proteinExistence type="predicted"/>
<dbReference type="AlphaFoldDB" id="A0AAV4QUY2"/>
<evidence type="ECO:0000313" key="2">
    <source>
        <dbReference type="EMBL" id="GIY12676.1"/>
    </source>
</evidence>
<feature type="transmembrane region" description="Helical" evidence="1">
    <location>
        <begin position="73"/>
        <end position="91"/>
    </location>
</feature>
<name>A0AAV4QUY2_CAEEX</name>
<evidence type="ECO:0000313" key="3">
    <source>
        <dbReference type="Proteomes" id="UP001054945"/>
    </source>
</evidence>
<organism evidence="2 3">
    <name type="scientific">Caerostris extrusa</name>
    <name type="common">Bark spider</name>
    <name type="synonym">Caerostris bankana</name>
    <dbReference type="NCBI Taxonomy" id="172846"/>
    <lineage>
        <taxon>Eukaryota</taxon>
        <taxon>Metazoa</taxon>
        <taxon>Ecdysozoa</taxon>
        <taxon>Arthropoda</taxon>
        <taxon>Chelicerata</taxon>
        <taxon>Arachnida</taxon>
        <taxon>Araneae</taxon>
        <taxon>Araneomorphae</taxon>
        <taxon>Entelegynae</taxon>
        <taxon>Araneoidea</taxon>
        <taxon>Araneidae</taxon>
        <taxon>Caerostris</taxon>
    </lineage>
</organism>
<keyword evidence="1" id="KW-0472">Membrane</keyword>
<dbReference type="Proteomes" id="UP001054945">
    <property type="component" value="Unassembled WGS sequence"/>
</dbReference>
<evidence type="ECO:0000256" key="1">
    <source>
        <dbReference type="SAM" id="Phobius"/>
    </source>
</evidence>
<sequence length="121" mass="14164">MQPVWPAVWRVCYHWTDDWLLQSPHFCAAFTAIKFRQSLSVWVIGLCHFFLHHPQPQGCTSGPVKNGVTEKRFEALLLFFFFFLSLYPLPFPDHPISEKIYVTNTSLAPIRQKIMPKKLMV</sequence>
<evidence type="ECO:0008006" key="4">
    <source>
        <dbReference type="Google" id="ProtNLM"/>
    </source>
</evidence>
<dbReference type="EMBL" id="BPLR01006832">
    <property type="protein sequence ID" value="GIY12676.1"/>
    <property type="molecule type" value="Genomic_DNA"/>
</dbReference>
<keyword evidence="3" id="KW-1185">Reference proteome</keyword>
<gene>
    <name evidence="2" type="ORF">CEXT_448211</name>
</gene>
<accession>A0AAV4QUY2</accession>
<reference evidence="2 3" key="1">
    <citation type="submission" date="2021-06" db="EMBL/GenBank/DDBJ databases">
        <title>Caerostris extrusa draft genome.</title>
        <authorList>
            <person name="Kono N."/>
            <person name="Arakawa K."/>
        </authorList>
    </citation>
    <scope>NUCLEOTIDE SEQUENCE [LARGE SCALE GENOMIC DNA]</scope>
</reference>
<comment type="caution">
    <text evidence="2">The sequence shown here is derived from an EMBL/GenBank/DDBJ whole genome shotgun (WGS) entry which is preliminary data.</text>
</comment>
<keyword evidence="1" id="KW-1133">Transmembrane helix</keyword>
<keyword evidence="1" id="KW-0812">Transmembrane</keyword>